<dbReference type="PANTHER" id="PTHR33204">
    <property type="entry name" value="TRANSCRIPTIONAL REGULATOR, MARR FAMILY"/>
    <property type="match status" value="1"/>
</dbReference>
<evidence type="ECO:0000259" key="5">
    <source>
        <dbReference type="PROSITE" id="PS51118"/>
    </source>
</evidence>
<reference evidence="7" key="1">
    <citation type="submission" date="2018-09" db="EMBL/GenBank/DDBJ databases">
        <authorList>
            <person name="Livingstone P.G."/>
            <person name="Whitworth D.E."/>
        </authorList>
    </citation>
    <scope>NUCLEOTIDE SEQUENCE [LARGE SCALE GENOMIC DNA]</scope>
    <source>
        <strain evidence="7">CA051B</strain>
    </source>
</reference>
<dbReference type="InterPro" id="IPR036390">
    <property type="entry name" value="WH_DNA-bd_sf"/>
</dbReference>
<evidence type="ECO:0000256" key="3">
    <source>
        <dbReference type="ARBA" id="ARBA00023163"/>
    </source>
</evidence>
<dbReference type="SUPFAM" id="SSF46785">
    <property type="entry name" value="Winged helix' DNA-binding domain"/>
    <property type="match status" value="1"/>
</dbReference>
<evidence type="ECO:0000256" key="1">
    <source>
        <dbReference type="ARBA" id="ARBA00023015"/>
    </source>
</evidence>
<dbReference type="Gene3D" id="1.10.10.10">
    <property type="entry name" value="Winged helix-like DNA-binding domain superfamily/Winged helix DNA-binding domain"/>
    <property type="match status" value="1"/>
</dbReference>
<comment type="caution">
    <text evidence="6">The sequence shown here is derived from an EMBL/GenBank/DDBJ whole genome shotgun (WGS) entry which is preliminary data.</text>
</comment>
<protein>
    <submittedName>
        <fullName evidence="6">Transcriptional regulator</fullName>
    </submittedName>
</protein>
<dbReference type="Proteomes" id="UP000272888">
    <property type="component" value="Unassembled WGS sequence"/>
</dbReference>
<keyword evidence="1" id="KW-0805">Transcription regulation</keyword>
<dbReference type="AlphaFoldDB" id="A0A3A8QW30"/>
<evidence type="ECO:0000256" key="4">
    <source>
        <dbReference type="SAM" id="MobiDB-lite"/>
    </source>
</evidence>
<evidence type="ECO:0000256" key="2">
    <source>
        <dbReference type="ARBA" id="ARBA00023125"/>
    </source>
</evidence>
<accession>A0A3A8QW30</accession>
<dbReference type="PROSITE" id="PS51118">
    <property type="entry name" value="HTH_HXLR"/>
    <property type="match status" value="1"/>
</dbReference>
<sequence>MLRRRKNKTPPLPPLCPLAECMKLLGGAWTANLVWRLSGDPRRFSELRADIPRISAKVLSARLRALEKNGVLTRHAVASSPPSVEYALTALGRELIPVIEAIVQVGMKLQRMEEVRPRSMPGAPPRLRARATHQT</sequence>
<dbReference type="GO" id="GO:0003677">
    <property type="term" value="F:DNA binding"/>
    <property type="evidence" value="ECO:0007669"/>
    <property type="project" value="UniProtKB-KW"/>
</dbReference>
<dbReference type="InterPro" id="IPR002577">
    <property type="entry name" value="HTH_HxlR"/>
</dbReference>
<gene>
    <name evidence="6" type="ORF">D7V93_00490</name>
</gene>
<keyword evidence="3" id="KW-0804">Transcription</keyword>
<keyword evidence="2" id="KW-0238">DNA-binding</keyword>
<evidence type="ECO:0000313" key="7">
    <source>
        <dbReference type="Proteomes" id="UP000272888"/>
    </source>
</evidence>
<dbReference type="EMBL" id="RAWB01000002">
    <property type="protein sequence ID" value="RKH69032.1"/>
    <property type="molecule type" value="Genomic_DNA"/>
</dbReference>
<feature type="domain" description="HTH hxlR-type" evidence="5">
    <location>
        <begin position="16"/>
        <end position="114"/>
    </location>
</feature>
<keyword evidence="7" id="KW-1185">Reference proteome</keyword>
<dbReference type="RefSeq" id="WP_120641432.1">
    <property type="nucleotide sequence ID" value="NZ_RAWB01000002.1"/>
</dbReference>
<dbReference type="InterPro" id="IPR036388">
    <property type="entry name" value="WH-like_DNA-bd_sf"/>
</dbReference>
<feature type="region of interest" description="Disordered" evidence="4">
    <location>
        <begin position="114"/>
        <end position="135"/>
    </location>
</feature>
<dbReference type="PANTHER" id="PTHR33204:SF18">
    <property type="entry name" value="TRANSCRIPTIONAL REGULATORY PROTEIN"/>
    <property type="match status" value="1"/>
</dbReference>
<proteinExistence type="predicted"/>
<organism evidence="6 7">
    <name type="scientific">Corallococcus llansteffanensis</name>
    <dbReference type="NCBI Taxonomy" id="2316731"/>
    <lineage>
        <taxon>Bacteria</taxon>
        <taxon>Pseudomonadati</taxon>
        <taxon>Myxococcota</taxon>
        <taxon>Myxococcia</taxon>
        <taxon>Myxococcales</taxon>
        <taxon>Cystobacterineae</taxon>
        <taxon>Myxococcaceae</taxon>
        <taxon>Corallococcus</taxon>
    </lineage>
</organism>
<dbReference type="Pfam" id="PF01638">
    <property type="entry name" value="HxlR"/>
    <property type="match status" value="1"/>
</dbReference>
<evidence type="ECO:0000313" key="6">
    <source>
        <dbReference type="EMBL" id="RKH69032.1"/>
    </source>
</evidence>
<name>A0A3A8QW30_9BACT</name>